<dbReference type="InterPro" id="IPR037066">
    <property type="entry name" value="Plug_dom_sf"/>
</dbReference>
<evidence type="ECO:0000256" key="10">
    <source>
        <dbReference type="SAM" id="MobiDB-lite"/>
    </source>
</evidence>
<evidence type="ECO:0000313" key="15">
    <source>
        <dbReference type="EMBL" id="CCH00407.1"/>
    </source>
</evidence>
<dbReference type="InterPro" id="IPR008969">
    <property type="entry name" value="CarboxyPept-like_regulatory"/>
</dbReference>
<dbReference type="PROSITE" id="PS52016">
    <property type="entry name" value="TONB_DEPENDENT_REC_3"/>
    <property type="match status" value="1"/>
</dbReference>
<evidence type="ECO:0000259" key="13">
    <source>
        <dbReference type="Pfam" id="PF07715"/>
    </source>
</evidence>
<keyword evidence="16" id="KW-1185">Reference proteome</keyword>
<dbReference type="EMBL" id="HE796683">
    <property type="protein sequence ID" value="CCH00407.1"/>
    <property type="molecule type" value="Genomic_DNA"/>
</dbReference>
<dbReference type="InterPro" id="IPR032508">
    <property type="entry name" value="FecR_C"/>
</dbReference>
<evidence type="ECO:0000256" key="1">
    <source>
        <dbReference type="ARBA" id="ARBA00004571"/>
    </source>
</evidence>
<evidence type="ECO:0000259" key="12">
    <source>
        <dbReference type="Pfam" id="PF00593"/>
    </source>
</evidence>
<feature type="chain" id="PRO_5003630400" description="TonB-dependent receptor plug" evidence="11">
    <location>
        <begin position="24"/>
        <end position="1162"/>
    </location>
</feature>
<sequence length="1162" mass="129003">MKRHILFYTLVLGLVWFSGMPDAAAQVTLASIRQATDGVKGQGTGTSLLVLLKKLELIHKTSFVYQKELLEHKTFSGPFNETDKLEQVLERILTPANLRFKKLKGGDYTILPRKSPKVSFDADDLKPADSSPRLSPEMPLPSGPMAGARADFSPVAQPNRVVDMVVKGKVIDSEKGEPVPGVSIVLKGAVKGTSTDAKGEYAITVPDAGAVLVFSFVGFEKQEVAVGNRSQLNITLKADMNQLNEVVVVGFGTQKKATVTGAISSVNTKELLQSPVANISNSLVGRMPGLFAVQGSGEPGNDQSTLRIRGVSTFSGAADPLILVNGVQVSNYNNIDPNEIENLTILKDASATAIYGIRGANGVLLITTKRGKVGKPQFSYTGNLAVTSFTNLRKGMNSYDYASSYNAGLKADSYVSGGYTPKFTDDDLAKYKSGEDPIFHPNSDWYALALKPQALQTQHNVTINGGTEKVRYFVSAGFFSQGGQFNNSDVIKDFDANRTYKRYNFRSNFDFEVTKRLKASIDLSSQTENLTGSNWPTVRIIESIARSNPITSPGIIDGKIVNLVGVAAVNNPIADMFSNGYNRQYRNFLQGSIRLDYMLDFITEGLTMHGLTNYQNNNTETLINLRPLVTYNAIRLADGTINYIPQNVDQPFSFQQQIGKNRRAYAEFGFDYKRAFGEHYVTALVNYNQTKYFDPTLAFLVPNGYQGVVGRTTYGYKSRYLAEFTFGYNGTENFDVGKRFGFFPAFSLGWVASDEAFFPKNDVLTYLKFRGSYGETGNDQIGSDRFLYRPSAYTTATNAYFFGEVGSTQTAYTRSIEGKLGNPNVTWERAIERNFGVELALWKNKIRVTADYFNKQRDNILANLGTVPITVGATLPAYNLGKMNNRGIDGDITYNDQLGKLAFWVRANYTFARNKIEFQDETVRPFSYQYRTGQRYGQLFGLVADGLYNTWAEVNDANRPISIYNSNKIQPGDIRYKDINGDGVINADDEVPIGYSNFPEKIFGISFGGNYKGFDFSVLFQGASNVSIAYNRTQNRGFFEDRAAPAYLINSWTAERYEQGLPIDFPRFSQNGTYNHNYVNSSYWIRDASYVRLKNVEIGYNLPKAFLSRIGLSGTRLYVNSNNLYTWSSVFPGVDPELPTGVTNEEPYPLTRTLNLGLNLKF</sequence>
<dbReference type="GO" id="GO:0009279">
    <property type="term" value="C:cell outer membrane"/>
    <property type="evidence" value="ECO:0007669"/>
    <property type="project" value="UniProtKB-SubCell"/>
</dbReference>
<keyword evidence="7 8" id="KW-0998">Cell outer membrane</keyword>
<dbReference type="Pfam" id="PF00593">
    <property type="entry name" value="TonB_dep_Rec_b-barrel"/>
    <property type="match status" value="1"/>
</dbReference>
<dbReference type="InterPro" id="IPR000531">
    <property type="entry name" value="Beta-barrel_TonB"/>
</dbReference>
<dbReference type="FunFam" id="2.170.130.10:FF:000003">
    <property type="entry name" value="SusC/RagA family TonB-linked outer membrane protein"/>
    <property type="match status" value="1"/>
</dbReference>
<dbReference type="SUPFAM" id="SSF56935">
    <property type="entry name" value="Porins"/>
    <property type="match status" value="1"/>
</dbReference>
<organism evidence="15 16">
    <name type="scientific">Fibrella aestuarina BUZ 2</name>
    <dbReference type="NCBI Taxonomy" id="1166018"/>
    <lineage>
        <taxon>Bacteria</taxon>
        <taxon>Pseudomonadati</taxon>
        <taxon>Bacteroidota</taxon>
        <taxon>Cytophagia</taxon>
        <taxon>Cytophagales</taxon>
        <taxon>Spirosomataceae</taxon>
        <taxon>Fibrella</taxon>
    </lineage>
</organism>
<dbReference type="NCBIfam" id="TIGR04056">
    <property type="entry name" value="OMP_RagA_SusC"/>
    <property type="match status" value="1"/>
</dbReference>
<dbReference type="HOGENOM" id="CLU_004317_1_0_10"/>
<dbReference type="eggNOG" id="COG1629">
    <property type="taxonomic scope" value="Bacteria"/>
</dbReference>
<dbReference type="Proteomes" id="UP000011058">
    <property type="component" value="Chromosome"/>
</dbReference>
<dbReference type="NCBIfam" id="TIGR04057">
    <property type="entry name" value="SusC_RagA_signa"/>
    <property type="match status" value="1"/>
</dbReference>
<dbReference type="RefSeq" id="WP_015331506.1">
    <property type="nucleotide sequence ID" value="NC_020054.1"/>
</dbReference>
<dbReference type="Gene3D" id="3.55.50.30">
    <property type="match status" value="1"/>
</dbReference>
<evidence type="ECO:0000256" key="8">
    <source>
        <dbReference type="PROSITE-ProRule" id="PRU01360"/>
    </source>
</evidence>
<dbReference type="InterPro" id="IPR036942">
    <property type="entry name" value="Beta-barrel_TonB_sf"/>
</dbReference>
<feature type="signal peptide" evidence="11">
    <location>
        <begin position="1"/>
        <end position="23"/>
    </location>
</feature>
<dbReference type="Gene3D" id="2.40.170.20">
    <property type="entry name" value="TonB-dependent receptor, beta-barrel domain"/>
    <property type="match status" value="1"/>
</dbReference>
<evidence type="ECO:0000256" key="2">
    <source>
        <dbReference type="ARBA" id="ARBA00022448"/>
    </source>
</evidence>
<gene>
    <name evidence="15" type="ORF">FAES_2398</name>
</gene>
<evidence type="ECO:0008006" key="17">
    <source>
        <dbReference type="Google" id="ProtNLM"/>
    </source>
</evidence>
<dbReference type="InterPro" id="IPR012910">
    <property type="entry name" value="Plug_dom"/>
</dbReference>
<dbReference type="InterPro" id="IPR023997">
    <property type="entry name" value="TonB-dep_OMP_SusC/RagA_CS"/>
</dbReference>
<evidence type="ECO:0000256" key="5">
    <source>
        <dbReference type="ARBA" id="ARBA00023077"/>
    </source>
</evidence>
<evidence type="ECO:0000256" key="3">
    <source>
        <dbReference type="ARBA" id="ARBA00022452"/>
    </source>
</evidence>
<evidence type="ECO:0000256" key="11">
    <source>
        <dbReference type="SAM" id="SignalP"/>
    </source>
</evidence>
<dbReference type="InterPro" id="IPR023996">
    <property type="entry name" value="TonB-dep_OMP_SusC/RagA"/>
</dbReference>
<dbReference type="Gene3D" id="2.170.130.10">
    <property type="entry name" value="TonB-dependent receptor, plug domain"/>
    <property type="match status" value="1"/>
</dbReference>
<dbReference type="Pfam" id="PF07715">
    <property type="entry name" value="Plug"/>
    <property type="match status" value="1"/>
</dbReference>
<dbReference type="PATRIC" id="fig|1166018.3.peg.4157"/>
<protein>
    <recommendedName>
        <fullName evidence="17">TonB-dependent receptor plug</fullName>
    </recommendedName>
</protein>
<dbReference type="KEGG" id="fae:FAES_2398"/>
<comment type="subcellular location">
    <subcellularLocation>
        <location evidence="1 8">Cell outer membrane</location>
        <topology evidence="1 8">Multi-pass membrane protein</topology>
    </subcellularLocation>
</comment>
<dbReference type="Gene3D" id="2.60.40.1120">
    <property type="entry name" value="Carboxypeptidase-like, regulatory domain"/>
    <property type="match status" value="1"/>
</dbReference>
<keyword evidence="6 8" id="KW-0472">Membrane</keyword>
<proteinExistence type="inferred from homology"/>
<keyword evidence="2 8" id="KW-0813">Transport</keyword>
<keyword evidence="5 9" id="KW-0798">TonB box</keyword>
<accession>I0K8F4</accession>
<dbReference type="InterPro" id="IPR039426">
    <property type="entry name" value="TonB-dep_rcpt-like"/>
</dbReference>
<feature type="region of interest" description="Disordered" evidence="10">
    <location>
        <begin position="121"/>
        <end position="141"/>
    </location>
</feature>
<evidence type="ECO:0000259" key="14">
    <source>
        <dbReference type="Pfam" id="PF16344"/>
    </source>
</evidence>
<dbReference type="AlphaFoldDB" id="I0K8F4"/>
<dbReference type="SUPFAM" id="SSF49464">
    <property type="entry name" value="Carboxypeptidase regulatory domain-like"/>
    <property type="match status" value="1"/>
</dbReference>
<reference evidence="15 16" key="1">
    <citation type="journal article" date="2012" name="J. Bacteriol.">
        <title>Genome Sequence of Fibrella aestuarina BUZ 2T, a Filamentous Marine Bacterium.</title>
        <authorList>
            <person name="Filippini M."/>
            <person name="Qi W."/>
            <person name="Blom J."/>
            <person name="Goesmann A."/>
            <person name="Smits T.H."/>
            <person name="Bagheri H.C."/>
        </authorList>
    </citation>
    <scope>NUCLEOTIDE SEQUENCE [LARGE SCALE GENOMIC DNA]</scope>
    <source>
        <strain evidence="16">BUZ 2T</strain>
    </source>
</reference>
<keyword evidence="3 8" id="KW-1134">Transmembrane beta strand</keyword>
<feature type="domain" description="Protein FecR C-terminal" evidence="14">
    <location>
        <begin position="46"/>
        <end position="110"/>
    </location>
</feature>
<feature type="domain" description="TonB-dependent receptor-like beta-barrel" evidence="12">
    <location>
        <begin position="579"/>
        <end position="938"/>
    </location>
</feature>
<feature type="domain" description="TonB-dependent receptor plug" evidence="13">
    <location>
        <begin position="256"/>
        <end position="363"/>
    </location>
</feature>
<keyword evidence="4 8" id="KW-0812">Transmembrane</keyword>
<evidence type="ECO:0000256" key="9">
    <source>
        <dbReference type="RuleBase" id="RU003357"/>
    </source>
</evidence>
<dbReference type="Pfam" id="PF16344">
    <property type="entry name" value="FecR_C"/>
    <property type="match status" value="1"/>
</dbReference>
<dbReference type="STRING" id="1166018.FAES_2398"/>
<dbReference type="OrthoDB" id="9768177at2"/>
<keyword evidence="11" id="KW-0732">Signal</keyword>
<dbReference type="Pfam" id="PF13715">
    <property type="entry name" value="CarbopepD_reg_2"/>
    <property type="match status" value="1"/>
</dbReference>
<evidence type="ECO:0000313" key="16">
    <source>
        <dbReference type="Proteomes" id="UP000011058"/>
    </source>
</evidence>
<evidence type="ECO:0000256" key="6">
    <source>
        <dbReference type="ARBA" id="ARBA00023136"/>
    </source>
</evidence>
<name>I0K8F4_9BACT</name>
<evidence type="ECO:0000256" key="7">
    <source>
        <dbReference type="ARBA" id="ARBA00023237"/>
    </source>
</evidence>
<comment type="similarity">
    <text evidence="8 9">Belongs to the TonB-dependent receptor family.</text>
</comment>
<evidence type="ECO:0000256" key="4">
    <source>
        <dbReference type="ARBA" id="ARBA00022692"/>
    </source>
</evidence>